<evidence type="ECO:0008006" key="3">
    <source>
        <dbReference type="Google" id="ProtNLM"/>
    </source>
</evidence>
<name>A0A378I1A4_9GAMM</name>
<organism evidence="1 2">
    <name type="scientific">Legionella beliardensis</name>
    <dbReference type="NCBI Taxonomy" id="91822"/>
    <lineage>
        <taxon>Bacteria</taxon>
        <taxon>Pseudomonadati</taxon>
        <taxon>Pseudomonadota</taxon>
        <taxon>Gammaproteobacteria</taxon>
        <taxon>Legionellales</taxon>
        <taxon>Legionellaceae</taxon>
        <taxon>Legionella</taxon>
    </lineage>
</organism>
<dbReference type="RefSeq" id="WP_115302692.1">
    <property type="nucleotide sequence ID" value="NZ_CAAAHO010000004.1"/>
</dbReference>
<accession>A0A378I1A4</accession>
<keyword evidence="2" id="KW-1185">Reference proteome</keyword>
<gene>
    <name evidence="1" type="ORF">NCTC13315_01521</name>
</gene>
<dbReference type="Proteomes" id="UP000254968">
    <property type="component" value="Unassembled WGS sequence"/>
</dbReference>
<reference evidence="1 2" key="1">
    <citation type="submission" date="2018-06" db="EMBL/GenBank/DDBJ databases">
        <authorList>
            <consortium name="Pathogen Informatics"/>
            <person name="Doyle S."/>
        </authorList>
    </citation>
    <scope>NUCLEOTIDE SEQUENCE [LARGE SCALE GENOMIC DNA]</scope>
    <source>
        <strain evidence="1 2">NCTC13315</strain>
    </source>
</reference>
<evidence type="ECO:0000313" key="1">
    <source>
        <dbReference type="EMBL" id="STX28987.1"/>
    </source>
</evidence>
<protein>
    <recommendedName>
        <fullName evidence="3">BAR domain-containing protein</fullName>
    </recommendedName>
</protein>
<dbReference type="EMBL" id="UGNV01000001">
    <property type="protein sequence ID" value="STX28987.1"/>
    <property type="molecule type" value="Genomic_DNA"/>
</dbReference>
<proteinExistence type="predicted"/>
<dbReference type="AlphaFoldDB" id="A0A378I1A4"/>
<sequence length="216" mass="25834">MSFKKMEKIFAEQLKKSKDEFETSTYNVINCLKYRENHEECRKKVRQFNHDLVNYDDMHETYFGVLDDVLDKTRQQFDDKLEKNYPHMELVDMVNLPEKLAKLKTDYSDHSKQYLATKKKAEEFKEKMVKALSQTCVQENSSYWRSCQDLNQTAKQLDSSIKRIDKTQAQNEKAPYISTLESLLVSQKFFDTYNRAIEEQRIEKQNEELLTQYSPF</sequence>
<evidence type="ECO:0000313" key="2">
    <source>
        <dbReference type="Proteomes" id="UP000254968"/>
    </source>
</evidence>